<reference evidence="11 12" key="1">
    <citation type="submission" date="2024-03" db="EMBL/GenBank/DDBJ databases">
        <title>The Acrasis kona genome and developmental transcriptomes reveal deep origins of eukaryotic multicellular pathways.</title>
        <authorList>
            <person name="Sheikh S."/>
            <person name="Fu C.-J."/>
            <person name="Brown M.W."/>
            <person name="Baldauf S.L."/>
        </authorList>
    </citation>
    <scope>NUCLEOTIDE SEQUENCE [LARGE SCALE GENOMIC DNA]</scope>
    <source>
        <strain evidence="11 12">ATCC MYA-3509</strain>
    </source>
</reference>
<dbReference type="GO" id="GO:0016887">
    <property type="term" value="F:ATP hydrolysis activity"/>
    <property type="evidence" value="ECO:0007669"/>
    <property type="project" value="InterPro"/>
</dbReference>
<dbReference type="GO" id="GO:0016020">
    <property type="term" value="C:membrane"/>
    <property type="evidence" value="ECO:0007669"/>
    <property type="project" value="UniProtKB-SubCell"/>
</dbReference>
<dbReference type="FunFam" id="3.40.50.300:FF:000335">
    <property type="entry name" value="ATP binding cassette subfamily A member 5"/>
    <property type="match status" value="1"/>
</dbReference>
<dbReference type="InterPro" id="IPR003593">
    <property type="entry name" value="AAA+_ATPase"/>
</dbReference>
<evidence type="ECO:0000256" key="7">
    <source>
        <dbReference type="ARBA" id="ARBA00022840"/>
    </source>
</evidence>
<gene>
    <name evidence="11" type="ORF">AKO1_004021</name>
</gene>
<dbReference type="PROSITE" id="PS00211">
    <property type="entry name" value="ABC_TRANSPORTER_1"/>
    <property type="match status" value="1"/>
</dbReference>
<proteinExistence type="inferred from homology"/>
<evidence type="ECO:0000259" key="10">
    <source>
        <dbReference type="PROSITE" id="PS50893"/>
    </source>
</evidence>
<comment type="caution">
    <text evidence="11">The sequence shown here is derived from an EMBL/GenBank/DDBJ whole genome shotgun (WGS) entry which is preliminary data.</text>
</comment>
<name>A0AAW2ZNS9_9EUKA</name>
<dbReference type="Proteomes" id="UP001431209">
    <property type="component" value="Unassembled WGS sequence"/>
</dbReference>
<dbReference type="Pfam" id="PF00005">
    <property type="entry name" value="ABC_tran"/>
    <property type="match status" value="1"/>
</dbReference>
<feature type="domain" description="ABC transporter" evidence="10">
    <location>
        <begin position="35"/>
        <end position="262"/>
    </location>
</feature>
<evidence type="ECO:0000256" key="6">
    <source>
        <dbReference type="ARBA" id="ARBA00022741"/>
    </source>
</evidence>
<dbReference type="EMBL" id="JAOPGA020001810">
    <property type="protein sequence ID" value="KAL0491508.1"/>
    <property type="molecule type" value="Genomic_DNA"/>
</dbReference>
<dbReference type="InterPro" id="IPR017871">
    <property type="entry name" value="ABC_transporter-like_CS"/>
</dbReference>
<dbReference type="GO" id="GO:0005319">
    <property type="term" value="F:lipid transporter activity"/>
    <property type="evidence" value="ECO:0007669"/>
    <property type="project" value="TreeGrafter"/>
</dbReference>
<dbReference type="GO" id="GO:0005524">
    <property type="term" value="F:ATP binding"/>
    <property type="evidence" value="ECO:0007669"/>
    <property type="project" value="UniProtKB-KW"/>
</dbReference>
<protein>
    <submittedName>
        <fullName evidence="11">ABC transporter A family protein</fullName>
    </submittedName>
</protein>
<keyword evidence="7" id="KW-0067">ATP-binding</keyword>
<dbReference type="GO" id="GO:0140359">
    <property type="term" value="F:ABC-type transporter activity"/>
    <property type="evidence" value="ECO:0007669"/>
    <property type="project" value="InterPro"/>
</dbReference>
<keyword evidence="8" id="KW-1133">Transmembrane helix</keyword>
<dbReference type="PANTHER" id="PTHR19229:SF36">
    <property type="entry name" value="ATP-BINDING CASSETTE SUB-FAMILY A MEMBER 2"/>
    <property type="match status" value="1"/>
</dbReference>
<dbReference type="AlphaFoldDB" id="A0AAW2ZNS9"/>
<organism evidence="11 12">
    <name type="scientific">Acrasis kona</name>
    <dbReference type="NCBI Taxonomy" id="1008807"/>
    <lineage>
        <taxon>Eukaryota</taxon>
        <taxon>Discoba</taxon>
        <taxon>Heterolobosea</taxon>
        <taxon>Tetramitia</taxon>
        <taxon>Eutetramitia</taxon>
        <taxon>Acrasidae</taxon>
        <taxon>Acrasis</taxon>
    </lineage>
</organism>
<dbReference type="InterPro" id="IPR003439">
    <property type="entry name" value="ABC_transporter-like_ATP-bd"/>
</dbReference>
<dbReference type="SMART" id="SM00382">
    <property type="entry name" value="AAA"/>
    <property type="match status" value="1"/>
</dbReference>
<dbReference type="InterPro" id="IPR026082">
    <property type="entry name" value="ABCA"/>
</dbReference>
<accession>A0AAW2ZNS9</accession>
<evidence type="ECO:0000256" key="8">
    <source>
        <dbReference type="ARBA" id="ARBA00022989"/>
    </source>
</evidence>
<keyword evidence="9" id="KW-0472">Membrane</keyword>
<dbReference type="PANTHER" id="PTHR19229">
    <property type="entry name" value="ATP-BINDING CASSETTE TRANSPORTER SUBFAMILY A ABCA"/>
    <property type="match status" value="1"/>
</dbReference>
<sequence>MNKEKTIKVESNSNNPLVYQHEIDVLSGKFDHCPLVVKGLTKEYIKGERALDELTFAVEAGTCFGLLGPNGSGKTTLLSILYGLLLPTSGSAKICGKDLTKAGVFRKHIGVSMQFDVLWDTLTTSEHLYFYARAKGIQNTEEHVADLLNSVSLVSKRDSQAKDLSGGMRRRLSLAIAMIGSPSVVFLDEPTTGLDPVSKRDVWNAILKFQRDRAIIVTTHDMDEASAICSKLAVVNRGELIFIGEEFEFREQLESEFKYVLELQFIESSRDKAIDFITRLVGEDQLVKMKDDIEGIEGKISYGVGKDASINTIWNGMREQDLSDFGITEWQLGETSLETLFLQLINSQAIIIKDKKQEWYRRLIGLFIK</sequence>
<keyword evidence="5" id="KW-0677">Repeat</keyword>
<keyword evidence="12" id="KW-1185">Reference proteome</keyword>
<dbReference type="Gene3D" id="3.40.50.300">
    <property type="entry name" value="P-loop containing nucleotide triphosphate hydrolases"/>
    <property type="match status" value="1"/>
</dbReference>
<dbReference type="SUPFAM" id="SSF52540">
    <property type="entry name" value="P-loop containing nucleoside triphosphate hydrolases"/>
    <property type="match status" value="1"/>
</dbReference>
<dbReference type="PROSITE" id="PS50893">
    <property type="entry name" value="ABC_TRANSPORTER_2"/>
    <property type="match status" value="1"/>
</dbReference>
<keyword evidence="4" id="KW-0812">Transmembrane</keyword>
<evidence type="ECO:0000256" key="9">
    <source>
        <dbReference type="ARBA" id="ARBA00023136"/>
    </source>
</evidence>
<keyword evidence="6" id="KW-0547">Nucleotide-binding</keyword>
<evidence type="ECO:0000313" key="12">
    <source>
        <dbReference type="Proteomes" id="UP001431209"/>
    </source>
</evidence>
<evidence type="ECO:0000256" key="4">
    <source>
        <dbReference type="ARBA" id="ARBA00022692"/>
    </source>
</evidence>
<dbReference type="CDD" id="cd03263">
    <property type="entry name" value="ABC_subfamily_A"/>
    <property type="match status" value="1"/>
</dbReference>
<evidence type="ECO:0000256" key="1">
    <source>
        <dbReference type="ARBA" id="ARBA00004141"/>
    </source>
</evidence>
<evidence type="ECO:0000313" key="11">
    <source>
        <dbReference type="EMBL" id="KAL0491508.1"/>
    </source>
</evidence>
<comment type="similarity">
    <text evidence="2">Belongs to the ABC transporter superfamily. ABCA family.</text>
</comment>
<evidence type="ECO:0000256" key="3">
    <source>
        <dbReference type="ARBA" id="ARBA00022448"/>
    </source>
</evidence>
<keyword evidence="3" id="KW-0813">Transport</keyword>
<evidence type="ECO:0000256" key="5">
    <source>
        <dbReference type="ARBA" id="ARBA00022737"/>
    </source>
</evidence>
<evidence type="ECO:0000256" key="2">
    <source>
        <dbReference type="ARBA" id="ARBA00008869"/>
    </source>
</evidence>
<dbReference type="InterPro" id="IPR027417">
    <property type="entry name" value="P-loop_NTPase"/>
</dbReference>
<comment type="subcellular location">
    <subcellularLocation>
        <location evidence="1">Membrane</location>
        <topology evidence="1">Multi-pass membrane protein</topology>
    </subcellularLocation>
</comment>